<dbReference type="Gene3D" id="3.30.470.20">
    <property type="entry name" value="ATP-grasp fold, B domain"/>
    <property type="match status" value="1"/>
</dbReference>
<evidence type="ECO:0000256" key="3">
    <source>
        <dbReference type="ARBA" id="ARBA00010871"/>
    </source>
</evidence>
<comment type="function">
    <text evidence="13">Cell wall formation.</text>
</comment>
<feature type="domain" description="ATP-grasp" evidence="15">
    <location>
        <begin position="142"/>
        <end position="346"/>
    </location>
</feature>
<evidence type="ECO:0000256" key="8">
    <source>
        <dbReference type="ARBA" id="ARBA00022842"/>
    </source>
</evidence>
<evidence type="ECO:0000256" key="4">
    <source>
        <dbReference type="ARBA" id="ARBA00022598"/>
    </source>
</evidence>
<dbReference type="PROSITE" id="PS00843">
    <property type="entry name" value="DALA_DALA_LIGASE_1"/>
    <property type="match status" value="1"/>
</dbReference>
<evidence type="ECO:0000256" key="10">
    <source>
        <dbReference type="ARBA" id="ARBA00022984"/>
    </source>
</evidence>
<evidence type="ECO:0000256" key="2">
    <source>
        <dbReference type="ARBA" id="ARBA00001946"/>
    </source>
</evidence>
<keyword evidence="4 13" id="KW-0436">Ligase</keyword>
<dbReference type="InterPro" id="IPR011127">
    <property type="entry name" value="Dala_Dala_lig_N"/>
</dbReference>
<dbReference type="SUPFAM" id="SSF52440">
    <property type="entry name" value="PreATP-grasp domain"/>
    <property type="match status" value="1"/>
</dbReference>
<keyword evidence="12 13" id="KW-0961">Cell wall biogenesis/degradation</keyword>
<proteinExistence type="inferred from homology"/>
<comment type="similarity">
    <text evidence="3 13">Belongs to the D-alanine--D-alanine ligase family.</text>
</comment>
<keyword evidence="17" id="KW-1185">Reference proteome</keyword>
<dbReference type="Gene3D" id="3.30.1490.20">
    <property type="entry name" value="ATP-grasp fold, A domain"/>
    <property type="match status" value="1"/>
</dbReference>
<keyword evidence="5" id="KW-0479">Metal-binding</keyword>
<dbReference type="InterPro" id="IPR011761">
    <property type="entry name" value="ATP-grasp"/>
</dbReference>
<evidence type="ECO:0000256" key="9">
    <source>
        <dbReference type="ARBA" id="ARBA00022960"/>
    </source>
</evidence>
<dbReference type="PROSITE" id="PS50975">
    <property type="entry name" value="ATP_GRASP"/>
    <property type="match status" value="1"/>
</dbReference>
<keyword evidence="8" id="KW-0460">Magnesium</keyword>
<evidence type="ECO:0000313" key="16">
    <source>
        <dbReference type="EMBL" id="MDQ0362211.1"/>
    </source>
</evidence>
<dbReference type="InterPro" id="IPR016185">
    <property type="entry name" value="PreATP-grasp_dom_sf"/>
</dbReference>
<comment type="cofactor">
    <cofactor evidence="2">
        <name>Mg(2+)</name>
        <dbReference type="ChEBI" id="CHEBI:18420"/>
    </cofactor>
</comment>
<comment type="catalytic activity">
    <reaction evidence="13">
        <text>2 D-alanine + ATP = D-alanyl-D-alanine + ADP + phosphate + H(+)</text>
        <dbReference type="Rhea" id="RHEA:11224"/>
        <dbReference type="ChEBI" id="CHEBI:15378"/>
        <dbReference type="ChEBI" id="CHEBI:30616"/>
        <dbReference type="ChEBI" id="CHEBI:43474"/>
        <dbReference type="ChEBI" id="CHEBI:57416"/>
        <dbReference type="ChEBI" id="CHEBI:57822"/>
        <dbReference type="ChEBI" id="CHEBI:456216"/>
        <dbReference type="EC" id="6.3.2.4"/>
    </reaction>
</comment>
<dbReference type="InterPro" id="IPR011095">
    <property type="entry name" value="Dala_Dala_lig_C"/>
</dbReference>
<evidence type="ECO:0000259" key="15">
    <source>
        <dbReference type="PROSITE" id="PS50975"/>
    </source>
</evidence>
<evidence type="ECO:0000256" key="5">
    <source>
        <dbReference type="ARBA" id="ARBA00022723"/>
    </source>
</evidence>
<dbReference type="Pfam" id="PF01820">
    <property type="entry name" value="Dala_Dala_lig_N"/>
    <property type="match status" value="1"/>
</dbReference>
<evidence type="ECO:0000256" key="13">
    <source>
        <dbReference type="HAMAP-Rule" id="MF_00047"/>
    </source>
</evidence>
<keyword evidence="7 14" id="KW-0067">ATP-binding</keyword>
<dbReference type="InterPro" id="IPR013815">
    <property type="entry name" value="ATP_grasp_subdomain_1"/>
</dbReference>
<dbReference type="NCBIfam" id="NF002528">
    <property type="entry name" value="PRK01966.1-4"/>
    <property type="match status" value="1"/>
</dbReference>
<dbReference type="InterPro" id="IPR000291">
    <property type="entry name" value="D-Ala_lig_Van_CS"/>
</dbReference>
<evidence type="ECO:0000256" key="12">
    <source>
        <dbReference type="ARBA" id="ARBA00023316"/>
    </source>
</evidence>
<name>A0ABU0E663_9FIRM</name>
<dbReference type="HAMAP" id="MF_00047">
    <property type="entry name" value="Dala_Dala_lig"/>
    <property type="match status" value="1"/>
</dbReference>
<protein>
    <recommendedName>
        <fullName evidence="13">D-alanine--D-alanine ligase</fullName>
        <ecNumber evidence="13">6.3.2.4</ecNumber>
    </recommendedName>
    <alternativeName>
        <fullName evidence="13">D-Ala-D-Ala ligase</fullName>
    </alternativeName>
    <alternativeName>
        <fullName evidence="13">D-alanylalanine synthetase</fullName>
    </alternativeName>
</protein>
<evidence type="ECO:0000256" key="1">
    <source>
        <dbReference type="ARBA" id="ARBA00001936"/>
    </source>
</evidence>
<comment type="caution">
    <text evidence="16">The sequence shown here is derived from an EMBL/GenBank/DDBJ whole genome shotgun (WGS) entry which is preliminary data.</text>
</comment>
<dbReference type="SUPFAM" id="SSF56059">
    <property type="entry name" value="Glutathione synthetase ATP-binding domain-like"/>
    <property type="match status" value="1"/>
</dbReference>
<dbReference type="PANTHER" id="PTHR23132:SF25">
    <property type="entry name" value="D-ALANINE--D-ALANINE LIGASE A"/>
    <property type="match status" value="1"/>
</dbReference>
<dbReference type="Pfam" id="PF07478">
    <property type="entry name" value="Dala_Dala_lig_C"/>
    <property type="match status" value="1"/>
</dbReference>
<dbReference type="InterPro" id="IPR005905">
    <property type="entry name" value="D_ala_D_ala"/>
</dbReference>
<dbReference type="RefSeq" id="WP_307409611.1">
    <property type="nucleotide sequence ID" value="NZ_JAUSUR010000005.1"/>
</dbReference>
<gene>
    <name evidence="13" type="primary">ddl</name>
    <name evidence="16" type="ORF">J2S15_002964</name>
</gene>
<evidence type="ECO:0000313" key="17">
    <source>
        <dbReference type="Proteomes" id="UP001230220"/>
    </source>
</evidence>
<evidence type="ECO:0000256" key="11">
    <source>
        <dbReference type="ARBA" id="ARBA00023211"/>
    </source>
</evidence>
<comment type="pathway">
    <text evidence="13">Cell wall biogenesis; peptidoglycan biosynthesis.</text>
</comment>
<dbReference type="EC" id="6.3.2.4" evidence="13"/>
<reference evidence="16 17" key="1">
    <citation type="submission" date="2023-07" db="EMBL/GenBank/DDBJ databases">
        <title>Genomic Encyclopedia of Type Strains, Phase IV (KMG-IV): sequencing the most valuable type-strain genomes for metagenomic binning, comparative biology and taxonomic classification.</title>
        <authorList>
            <person name="Goeker M."/>
        </authorList>
    </citation>
    <scope>NUCLEOTIDE SEQUENCE [LARGE SCALE GENOMIC DNA]</scope>
    <source>
        <strain evidence="16 17">DSM 16784</strain>
    </source>
</reference>
<comment type="cofactor">
    <cofactor evidence="1">
        <name>Mn(2+)</name>
        <dbReference type="ChEBI" id="CHEBI:29035"/>
    </cofactor>
</comment>
<dbReference type="NCBIfam" id="TIGR01205">
    <property type="entry name" value="D_ala_D_alaTIGR"/>
    <property type="match status" value="1"/>
</dbReference>
<dbReference type="PANTHER" id="PTHR23132">
    <property type="entry name" value="D-ALANINE--D-ALANINE LIGASE"/>
    <property type="match status" value="1"/>
</dbReference>
<keyword evidence="9 13" id="KW-0133">Cell shape</keyword>
<dbReference type="Gene3D" id="3.40.50.20">
    <property type="match status" value="1"/>
</dbReference>
<keyword evidence="11" id="KW-0464">Manganese</keyword>
<evidence type="ECO:0000256" key="7">
    <source>
        <dbReference type="ARBA" id="ARBA00022840"/>
    </source>
</evidence>
<keyword evidence="6 14" id="KW-0547">Nucleotide-binding</keyword>
<dbReference type="Proteomes" id="UP001230220">
    <property type="component" value="Unassembled WGS sequence"/>
</dbReference>
<dbReference type="PROSITE" id="PS00844">
    <property type="entry name" value="DALA_DALA_LIGASE_2"/>
    <property type="match status" value="1"/>
</dbReference>
<sequence>MEKIRLAVIFGGNSSEYPVSLHSVASVLRSLDKDKYELILLPIDRDGVWYYYNGDIDILEHDHWKEHPSTRHAVFSPSAKEGVYILDDAEVQRMEIDCVLPILHGKNGEDGTLQGLLELSTIPYVGCNHVSSAISMDKDYTHIICEAAGIPMAPYISLLSCEEIDYDALIDEVDEKLTLPLFVKPANAGSSFGITKVDDYKDLQDAVQFAFEYDKKVIIETGIDGFEVGCAVLGNNELVVGEIDEIDTHNNFFDYDAKYELENTQILCPARVDTVISDEVKELTKKIFRILGGSGLARVDMFVTKDSEIYFNEINTIPGFTSASRYPSMMKAVGVEFPELLDRLIALAME</sequence>
<evidence type="ECO:0000256" key="14">
    <source>
        <dbReference type="PROSITE-ProRule" id="PRU00409"/>
    </source>
</evidence>
<dbReference type="GO" id="GO:0016874">
    <property type="term" value="F:ligase activity"/>
    <property type="evidence" value="ECO:0007669"/>
    <property type="project" value="UniProtKB-KW"/>
</dbReference>
<evidence type="ECO:0000256" key="6">
    <source>
        <dbReference type="ARBA" id="ARBA00022741"/>
    </source>
</evidence>
<accession>A0ABU0E663</accession>
<dbReference type="EMBL" id="JAUSUR010000005">
    <property type="protein sequence ID" value="MDQ0362211.1"/>
    <property type="molecule type" value="Genomic_DNA"/>
</dbReference>
<dbReference type="PIRSF" id="PIRSF039102">
    <property type="entry name" value="Ddl/VanB"/>
    <property type="match status" value="1"/>
</dbReference>
<comment type="subcellular location">
    <subcellularLocation>
        <location evidence="13">Cytoplasm</location>
    </subcellularLocation>
</comment>
<organism evidence="16 17">
    <name type="scientific">Breznakia pachnodae</name>
    <dbReference type="NCBI Taxonomy" id="265178"/>
    <lineage>
        <taxon>Bacteria</taxon>
        <taxon>Bacillati</taxon>
        <taxon>Bacillota</taxon>
        <taxon>Erysipelotrichia</taxon>
        <taxon>Erysipelotrichales</taxon>
        <taxon>Erysipelotrichaceae</taxon>
        <taxon>Breznakia</taxon>
    </lineage>
</organism>
<keyword evidence="10 13" id="KW-0573">Peptidoglycan synthesis</keyword>
<dbReference type="NCBIfam" id="NF002378">
    <property type="entry name" value="PRK01372.1"/>
    <property type="match status" value="1"/>
</dbReference>
<keyword evidence="13" id="KW-0963">Cytoplasm</keyword>